<dbReference type="PANTHER" id="PTHR10997:SF18">
    <property type="entry name" value="D-IMPORTIN 7_RANBP7"/>
    <property type="match status" value="1"/>
</dbReference>
<organism evidence="4 5">
    <name type="scientific">Abeliophyllum distichum</name>
    <dbReference type="NCBI Taxonomy" id="126358"/>
    <lineage>
        <taxon>Eukaryota</taxon>
        <taxon>Viridiplantae</taxon>
        <taxon>Streptophyta</taxon>
        <taxon>Embryophyta</taxon>
        <taxon>Tracheophyta</taxon>
        <taxon>Spermatophyta</taxon>
        <taxon>Magnoliopsida</taxon>
        <taxon>eudicotyledons</taxon>
        <taxon>Gunneridae</taxon>
        <taxon>Pentapetalae</taxon>
        <taxon>asterids</taxon>
        <taxon>lamiids</taxon>
        <taxon>Lamiales</taxon>
        <taxon>Oleaceae</taxon>
        <taxon>Forsythieae</taxon>
        <taxon>Abeliophyllum</taxon>
    </lineage>
</organism>
<evidence type="ECO:0000256" key="1">
    <source>
        <dbReference type="ARBA" id="ARBA00004496"/>
    </source>
</evidence>
<accession>A0ABD1T0W0</accession>
<dbReference type="Proteomes" id="UP001604336">
    <property type="component" value="Unassembled WGS sequence"/>
</dbReference>
<dbReference type="AlphaFoldDB" id="A0ABD1T0W0"/>
<evidence type="ECO:0000313" key="4">
    <source>
        <dbReference type="EMBL" id="KAL2506317.1"/>
    </source>
</evidence>
<keyword evidence="2" id="KW-0963">Cytoplasm</keyword>
<evidence type="ECO:0000256" key="2">
    <source>
        <dbReference type="ARBA" id="ARBA00022490"/>
    </source>
</evidence>
<evidence type="ECO:0000256" key="3">
    <source>
        <dbReference type="ARBA" id="ARBA00022927"/>
    </source>
</evidence>
<comment type="subcellular location">
    <subcellularLocation>
        <location evidence="1">Cytoplasm</location>
    </subcellularLocation>
</comment>
<dbReference type="Gene3D" id="1.25.10.10">
    <property type="entry name" value="Leucine-rich Repeat Variant"/>
    <property type="match status" value="1"/>
</dbReference>
<dbReference type="GO" id="GO:0005737">
    <property type="term" value="C:cytoplasm"/>
    <property type="evidence" value="ECO:0007669"/>
    <property type="project" value="UniProtKB-SubCell"/>
</dbReference>
<comment type="caution">
    <text evidence="4">The sequence shown here is derived from an EMBL/GenBank/DDBJ whole genome shotgun (WGS) entry which is preliminary data.</text>
</comment>
<keyword evidence="5" id="KW-1185">Reference proteome</keyword>
<dbReference type="EMBL" id="JBFOLK010000006">
    <property type="protein sequence ID" value="KAL2506317.1"/>
    <property type="molecule type" value="Genomic_DNA"/>
</dbReference>
<keyword evidence="3" id="KW-0653">Protein transport</keyword>
<protein>
    <submittedName>
        <fullName evidence="4">Importin beta-like SAD2</fullName>
    </submittedName>
</protein>
<dbReference type="PANTHER" id="PTHR10997">
    <property type="entry name" value="IMPORTIN-7, 8, 11"/>
    <property type="match status" value="1"/>
</dbReference>
<dbReference type="InterPro" id="IPR016024">
    <property type="entry name" value="ARM-type_fold"/>
</dbReference>
<sequence length="323" mass="37021">MAAVRSLFRPGRVVRGAALISGHSIFDHHQNSWRFRDVLVPLVNYISRSTVHFLTCKEPDYQKSLWNMISSIMFDKNLEDGDIEPVPKLVQAIFQNCRGQVDSWVEPYIRITVERLGRAKTPYFKCLLIEVVADALYYNASLTLNILQKLNVATEVFSLWFQMMQQTEKNGVPSNFKRYAFLCFNLLGNVTKRYAVWALTSLFPLPADHLSGESLEHVLKYTLDLLVAYKDQVAEASKEEDKAALSTIGFRPIEDYENCDEFRSPIDDADPFVFFVDTVKALQAYDPLRFQNLMQTLDFHYQTLANGVAQHAEQRRVENSAAS</sequence>
<dbReference type="SUPFAM" id="SSF48371">
    <property type="entry name" value="ARM repeat"/>
    <property type="match status" value="1"/>
</dbReference>
<dbReference type="InterPro" id="IPR011989">
    <property type="entry name" value="ARM-like"/>
</dbReference>
<proteinExistence type="predicted"/>
<keyword evidence="3" id="KW-0813">Transport</keyword>
<name>A0ABD1T0W0_9LAMI</name>
<dbReference type="GO" id="GO:0015031">
    <property type="term" value="P:protein transport"/>
    <property type="evidence" value="ECO:0007669"/>
    <property type="project" value="UniProtKB-KW"/>
</dbReference>
<gene>
    <name evidence="4" type="ORF">Adt_21938</name>
</gene>
<evidence type="ECO:0000313" key="5">
    <source>
        <dbReference type="Proteomes" id="UP001604336"/>
    </source>
</evidence>
<reference evidence="5" key="1">
    <citation type="submission" date="2024-07" db="EMBL/GenBank/DDBJ databases">
        <title>Two chromosome-level genome assemblies of Korean endemic species Abeliophyllum distichum and Forsythia ovata (Oleaceae).</title>
        <authorList>
            <person name="Jang H."/>
        </authorList>
    </citation>
    <scope>NUCLEOTIDE SEQUENCE [LARGE SCALE GENOMIC DNA]</scope>
</reference>